<evidence type="ECO:0000313" key="3">
    <source>
        <dbReference type="Proteomes" id="UP000684084"/>
    </source>
</evidence>
<dbReference type="EMBL" id="CAGKOT010000017">
    <property type="protein sequence ID" value="CAB5362689.1"/>
    <property type="molecule type" value="Genomic_DNA"/>
</dbReference>
<feature type="compositionally biased region" description="Basic and acidic residues" evidence="1">
    <location>
        <begin position="11"/>
        <end position="20"/>
    </location>
</feature>
<comment type="caution">
    <text evidence="2">The sequence shown here is derived from an EMBL/GenBank/DDBJ whole genome shotgun (WGS) entry which is preliminary data.</text>
</comment>
<protein>
    <submittedName>
        <fullName evidence="2">Uncharacterized protein</fullName>
    </submittedName>
</protein>
<accession>A0A915Z6F6</accession>
<sequence length="269" mass="30623">MQDSQLNNEDSTEKCDEKYKSNNLLDDDGNVLSDDGDNVSSDDNGNILSDDGDNVLSDNDNDILPSISSDTSDNKKKPKNQVHAKQKRITKLDQIKNKNLQRHPIVNKIITRNKVQCKCGKIIKLHQAYNSQNLEIYSKTGSCLLTKGTHPLTDYFTITTKSGNSYVRLREKKHVKLTSKETAQLENELAARAKWYNDFSAGCIRSMECEILTVNKENICNKCMELNSDKNLKNVIIRPIPQIENRKFIPKYLVKKNPIVKYLKDSSLN</sequence>
<proteinExistence type="predicted"/>
<feature type="region of interest" description="Disordered" evidence="1">
    <location>
        <begin position="1"/>
        <end position="88"/>
    </location>
</feature>
<name>A0A915Z6F6_9GLOM</name>
<gene>
    <name evidence="2" type="ORF">CHRIB12_LOCUS9266</name>
</gene>
<dbReference type="OrthoDB" id="2364396at2759"/>
<evidence type="ECO:0000256" key="1">
    <source>
        <dbReference type="SAM" id="MobiDB-lite"/>
    </source>
</evidence>
<reference evidence="2" key="1">
    <citation type="submission" date="2020-05" db="EMBL/GenBank/DDBJ databases">
        <authorList>
            <person name="Rincon C."/>
            <person name="Sanders R I."/>
            <person name="Robbins C."/>
            <person name="Chaturvedi A."/>
        </authorList>
    </citation>
    <scope>NUCLEOTIDE SEQUENCE</scope>
    <source>
        <strain evidence="2">CHB12</strain>
    </source>
</reference>
<organism evidence="2 3">
    <name type="scientific">Rhizophagus irregularis</name>
    <dbReference type="NCBI Taxonomy" id="588596"/>
    <lineage>
        <taxon>Eukaryota</taxon>
        <taxon>Fungi</taxon>
        <taxon>Fungi incertae sedis</taxon>
        <taxon>Mucoromycota</taxon>
        <taxon>Glomeromycotina</taxon>
        <taxon>Glomeromycetes</taxon>
        <taxon>Glomerales</taxon>
        <taxon>Glomeraceae</taxon>
        <taxon>Rhizophagus</taxon>
    </lineage>
</organism>
<feature type="compositionally biased region" description="Basic residues" evidence="1">
    <location>
        <begin position="76"/>
        <end position="88"/>
    </location>
</feature>
<dbReference type="AlphaFoldDB" id="A0A915Z6F6"/>
<dbReference type="Proteomes" id="UP000684084">
    <property type="component" value="Unassembled WGS sequence"/>
</dbReference>
<dbReference type="VEuPathDB" id="FungiDB:RhiirFUN_024071"/>
<feature type="compositionally biased region" description="Acidic residues" evidence="1">
    <location>
        <begin position="25"/>
        <end position="37"/>
    </location>
</feature>
<evidence type="ECO:0000313" key="2">
    <source>
        <dbReference type="EMBL" id="CAB5362689.1"/>
    </source>
</evidence>